<accession>A0A183IX28</accession>
<evidence type="ECO:0000313" key="2">
    <source>
        <dbReference type="EMBL" id="VDP15647.1"/>
    </source>
</evidence>
<evidence type="ECO:0000256" key="1">
    <source>
        <dbReference type="SAM" id="MobiDB-lite"/>
    </source>
</evidence>
<dbReference type="EMBL" id="UZAM01011330">
    <property type="protein sequence ID" value="VDP15647.1"/>
    <property type="molecule type" value="Genomic_DNA"/>
</dbReference>
<feature type="region of interest" description="Disordered" evidence="1">
    <location>
        <begin position="1"/>
        <end position="21"/>
    </location>
</feature>
<evidence type="ECO:0000313" key="4">
    <source>
        <dbReference type="WBParaSite" id="SBAD_0000847601-mRNA-1"/>
    </source>
</evidence>
<keyword evidence="3" id="KW-1185">Reference proteome</keyword>
<name>A0A183IX28_9BILA</name>
<protein>
    <submittedName>
        <fullName evidence="2 4">Uncharacterized protein</fullName>
    </submittedName>
</protein>
<gene>
    <name evidence="2" type="ORF">SBAD_LOCUS8174</name>
</gene>
<sequence>MDQSVDQLTVSSDASNPSKTTAEIESVVRDSLLSCTSARNAEIVLTDEQCDRADCVLLHITVAKKMCRVQFDDVIQVSSTRRKHQRSAPMRHTVGVDRFEFLRSKSQHERFFSNKAEIPDFSKTTTAKRFVFPLRWNPVKSFCAAGLLTTFKSSKSPKTTKPVNDLKPSVAVLVYAVVVSPCLCREYFVLELVSGTLVRWLCYIFNVGHYD</sequence>
<evidence type="ECO:0000313" key="3">
    <source>
        <dbReference type="Proteomes" id="UP000270296"/>
    </source>
</evidence>
<dbReference type="WBParaSite" id="SBAD_0000847601-mRNA-1">
    <property type="protein sequence ID" value="SBAD_0000847601-mRNA-1"/>
    <property type="gene ID" value="SBAD_0000847601"/>
</dbReference>
<proteinExistence type="predicted"/>
<reference evidence="2 3" key="2">
    <citation type="submission" date="2018-11" db="EMBL/GenBank/DDBJ databases">
        <authorList>
            <consortium name="Pathogen Informatics"/>
        </authorList>
    </citation>
    <scope>NUCLEOTIDE SEQUENCE [LARGE SCALE GENOMIC DNA]</scope>
</reference>
<reference evidence="4" key="1">
    <citation type="submission" date="2016-06" db="UniProtKB">
        <authorList>
            <consortium name="WormBaseParasite"/>
        </authorList>
    </citation>
    <scope>IDENTIFICATION</scope>
</reference>
<dbReference type="Proteomes" id="UP000270296">
    <property type="component" value="Unassembled WGS sequence"/>
</dbReference>
<organism evidence="4">
    <name type="scientific">Soboliphyme baturini</name>
    <dbReference type="NCBI Taxonomy" id="241478"/>
    <lineage>
        <taxon>Eukaryota</taxon>
        <taxon>Metazoa</taxon>
        <taxon>Ecdysozoa</taxon>
        <taxon>Nematoda</taxon>
        <taxon>Enoplea</taxon>
        <taxon>Dorylaimia</taxon>
        <taxon>Dioctophymatida</taxon>
        <taxon>Dioctophymatoidea</taxon>
        <taxon>Soboliphymatidae</taxon>
        <taxon>Soboliphyme</taxon>
    </lineage>
</organism>
<dbReference type="AlphaFoldDB" id="A0A183IX28"/>